<dbReference type="InterPro" id="IPR007848">
    <property type="entry name" value="Small_mtfrase_dom"/>
</dbReference>
<dbReference type="EC" id="2.1.1.297" evidence="1"/>
<dbReference type="GO" id="GO:0032259">
    <property type="term" value="P:methylation"/>
    <property type="evidence" value="ECO:0007669"/>
    <property type="project" value="UniProtKB-KW"/>
</dbReference>
<name>A0A1F5FWV5_9BACT</name>
<feature type="domain" description="Methyltransferase small" evidence="6">
    <location>
        <begin position="61"/>
        <end position="166"/>
    </location>
</feature>
<dbReference type="InterPro" id="IPR050320">
    <property type="entry name" value="N5-glutamine_MTase"/>
</dbReference>
<protein>
    <recommendedName>
        <fullName evidence="1">peptide chain release factor N(5)-glutamine methyltransferase</fullName>
        <ecNumber evidence="1">2.1.1.297</ecNumber>
    </recommendedName>
</protein>
<sequence>MSRQLTPYEKNFLTRHNFDFSNTSIPTDIPIEYLVNVAEFRGLNFYIDQNTLIPRIETEQLVDLALENILTNFKNKEKIVIADLCTGSGSIGISLALELAKRNIDFHIYFSDISKDALDIAKKNYYNFLPKKIANANFIHSDLFNNFPKDLNFDLIISNPPYVPNERIASLQNSVKNYEPILALDGGKDGTEIINKIILQLPKFQKKINCLIEIDDSHNLDKIKSEGLNPSLIKDQFGVNRFLSLFLL</sequence>
<dbReference type="InterPro" id="IPR004556">
    <property type="entry name" value="HemK-like"/>
</dbReference>
<dbReference type="Pfam" id="PF05175">
    <property type="entry name" value="MTS"/>
    <property type="match status" value="1"/>
</dbReference>
<evidence type="ECO:0000256" key="2">
    <source>
        <dbReference type="ARBA" id="ARBA00022603"/>
    </source>
</evidence>
<accession>A0A1F5FWV5</accession>
<comment type="catalytic activity">
    <reaction evidence="5">
        <text>L-glutaminyl-[peptide chain release factor] + S-adenosyl-L-methionine = N(5)-methyl-L-glutaminyl-[peptide chain release factor] + S-adenosyl-L-homocysteine + H(+)</text>
        <dbReference type="Rhea" id="RHEA:42896"/>
        <dbReference type="Rhea" id="RHEA-COMP:10271"/>
        <dbReference type="Rhea" id="RHEA-COMP:10272"/>
        <dbReference type="ChEBI" id="CHEBI:15378"/>
        <dbReference type="ChEBI" id="CHEBI:30011"/>
        <dbReference type="ChEBI" id="CHEBI:57856"/>
        <dbReference type="ChEBI" id="CHEBI:59789"/>
        <dbReference type="ChEBI" id="CHEBI:61891"/>
        <dbReference type="EC" id="2.1.1.297"/>
    </reaction>
</comment>
<dbReference type="GO" id="GO:0003676">
    <property type="term" value="F:nucleic acid binding"/>
    <property type="evidence" value="ECO:0007669"/>
    <property type="project" value="InterPro"/>
</dbReference>
<evidence type="ECO:0000256" key="4">
    <source>
        <dbReference type="ARBA" id="ARBA00022691"/>
    </source>
</evidence>
<dbReference type="AlphaFoldDB" id="A0A1F5FWV5"/>
<gene>
    <name evidence="7" type="ORF">A2572_03165</name>
</gene>
<comment type="caution">
    <text evidence="7">The sequence shown here is derived from an EMBL/GenBank/DDBJ whole genome shotgun (WGS) entry which is preliminary data.</text>
</comment>
<dbReference type="CDD" id="cd02440">
    <property type="entry name" value="AdoMet_MTases"/>
    <property type="match status" value="1"/>
</dbReference>
<dbReference type="InterPro" id="IPR002052">
    <property type="entry name" value="DNA_methylase_N6_adenine_CS"/>
</dbReference>
<keyword evidence="3" id="KW-0808">Transferase</keyword>
<evidence type="ECO:0000256" key="1">
    <source>
        <dbReference type="ARBA" id="ARBA00012771"/>
    </source>
</evidence>
<dbReference type="PROSITE" id="PS00092">
    <property type="entry name" value="N6_MTASE"/>
    <property type="match status" value="1"/>
</dbReference>
<keyword evidence="4" id="KW-0949">S-adenosyl-L-methionine</keyword>
<keyword evidence="2" id="KW-0489">Methyltransferase</keyword>
<dbReference type="PANTHER" id="PTHR18895:SF74">
    <property type="entry name" value="MTRF1L RELEASE FACTOR GLUTAMINE METHYLTRANSFERASE"/>
    <property type="match status" value="1"/>
</dbReference>
<dbReference type="EMBL" id="MFAQ01000002">
    <property type="protein sequence ID" value="OGD84101.1"/>
    <property type="molecule type" value="Genomic_DNA"/>
</dbReference>
<organism evidence="7 8">
    <name type="scientific">Candidatus Collierbacteria bacterium RIFOXYD1_FULL_40_9</name>
    <dbReference type="NCBI Taxonomy" id="1817731"/>
    <lineage>
        <taxon>Bacteria</taxon>
        <taxon>Candidatus Collieribacteriota</taxon>
    </lineage>
</organism>
<dbReference type="Proteomes" id="UP000179237">
    <property type="component" value="Unassembled WGS sequence"/>
</dbReference>
<evidence type="ECO:0000256" key="5">
    <source>
        <dbReference type="ARBA" id="ARBA00048391"/>
    </source>
</evidence>
<evidence type="ECO:0000259" key="6">
    <source>
        <dbReference type="Pfam" id="PF05175"/>
    </source>
</evidence>
<proteinExistence type="predicted"/>
<dbReference type="GO" id="GO:0102559">
    <property type="term" value="F:peptide chain release factor N(5)-glutamine methyltransferase activity"/>
    <property type="evidence" value="ECO:0007669"/>
    <property type="project" value="UniProtKB-EC"/>
</dbReference>
<dbReference type="SUPFAM" id="SSF53335">
    <property type="entry name" value="S-adenosyl-L-methionine-dependent methyltransferases"/>
    <property type="match status" value="1"/>
</dbReference>
<dbReference type="Gene3D" id="3.40.50.150">
    <property type="entry name" value="Vaccinia Virus protein VP39"/>
    <property type="match status" value="1"/>
</dbReference>
<dbReference type="NCBIfam" id="TIGR00536">
    <property type="entry name" value="hemK_fam"/>
    <property type="match status" value="1"/>
</dbReference>
<dbReference type="PANTHER" id="PTHR18895">
    <property type="entry name" value="HEMK METHYLTRANSFERASE"/>
    <property type="match status" value="1"/>
</dbReference>
<evidence type="ECO:0000313" key="8">
    <source>
        <dbReference type="Proteomes" id="UP000179237"/>
    </source>
</evidence>
<evidence type="ECO:0000313" key="7">
    <source>
        <dbReference type="EMBL" id="OGD84101.1"/>
    </source>
</evidence>
<dbReference type="InterPro" id="IPR029063">
    <property type="entry name" value="SAM-dependent_MTases_sf"/>
</dbReference>
<evidence type="ECO:0000256" key="3">
    <source>
        <dbReference type="ARBA" id="ARBA00022679"/>
    </source>
</evidence>
<reference evidence="7 8" key="1">
    <citation type="journal article" date="2016" name="Nat. Commun.">
        <title>Thousands of microbial genomes shed light on interconnected biogeochemical processes in an aquifer system.</title>
        <authorList>
            <person name="Anantharaman K."/>
            <person name="Brown C.T."/>
            <person name="Hug L.A."/>
            <person name="Sharon I."/>
            <person name="Castelle C.J."/>
            <person name="Probst A.J."/>
            <person name="Thomas B.C."/>
            <person name="Singh A."/>
            <person name="Wilkins M.J."/>
            <person name="Karaoz U."/>
            <person name="Brodie E.L."/>
            <person name="Williams K.H."/>
            <person name="Hubbard S.S."/>
            <person name="Banfield J.F."/>
        </authorList>
    </citation>
    <scope>NUCLEOTIDE SEQUENCE [LARGE SCALE GENOMIC DNA]</scope>
</reference>